<organism evidence="1 2">
    <name type="scientific">Hyalomma asiaticum</name>
    <name type="common">Tick</name>
    <dbReference type="NCBI Taxonomy" id="266040"/>
    <lineage>
        <taxon>Eukaryota</taxon>
        <taxon>Metazoa</taxon>
        <taxon>Ecdysozoa</taxon>
        <taxon>Arthropoda</taxon>
        <taxon>Chelicerata</taxon>
        <taxon>Arachnida</taxon>
        <taxon>Acari</taxon>
        <taxon>Parasitiformes</taxon>
        <taxon>Ixodida</taxon>
        <taxon>Ixodoidea</taxon>
        <taxon>Ixodidae</taxon>
        <taxon>Hyalomminae</taxon>
        <taxon>Hyalomma</taxon>
    </lineage>
</organism>
<protein>
    <submittedName>
        <fullName evidence="1">Uncharacterized protein</fullName>
    </submittedName>
</protein>
<gene>
    <name evidence="1" type="ORF">HPB50_025214</name>
</gene>
<accession>A0ACB7S586</accession>
<reference evidence="1" key="1">
    <citation type="submission" date="2020-05" db="EMBL/GenBank/DDBJ databases">
        <title>Large-scale comparative analyses of tick genomes elucidate their genetic diversity and vector capacities.</title>
        <authorList>
            <person name="Jia N."/>
            <person name="Wang J."/>
            <person name="Shi W."/>
            <person name="Du L."/>
            <person name="Sun Y."/>
            <person name="Zhan W."/>
            <person name="Jiang J."/>
            <person name="Wang Q."/>
            <person name="Zhang B."/>
            <person name="Ji P."/>
            <person name="Sakyi L.B."/>
            <person name="Cui X."/>
            <person name="Yuan T."/>
            <person name="Jiang B."/>
            <person name="Yang W."/>
            <person name="Lam T.T.-Y."/>
            <person name="Chang Q."/>
            <person name="Ding S."/>
            <person name="Wang X."/>
            <person name="Zhu J."/>
            <person name="Ruan X."/>
            <person name="Zhao L."/>
            <person name="Wei J."/>
            <person name="Que T."/>
            <person name="Du C."/>
            <person name="Cheng J."/>
            <person name="Dai P."/>
            <person name="Han X."/>
            <person name="Huang E."/>
            <person name="Gao Y."/>
            <person name="Liu J."/>
            <person name="Shao H."/>
            <person name="Ye R."/>
            <person name="Li L."/>
            <person name="Wei W."/>
            <person name="Wang X."/>
            <person name="Wang C."/>
            <person name="Yang T."/>
            <person name="Huo Q."/>
            <person name="Li W."/>
            <person name="Guo W."/>
            <person name="Chen H."/>
            <person name="Zhou L."/>
            <person name="Ni X."/>
            <person name="Tian J."/>
            <person name="Zhou Y."/>
            <person name="Sheng Y."/>
            <person name="Liu T."/>
            <person name="Pan Y."/>
            <person name="Xia L."/>
            <person name="Li J."/>
            <person name="Zhao F."/>
            <person name="Cao W."/>
        </authorList>
    </citation>
    <scope>NUCLEOTIDE SEQUENCE</scope>
    <source>
        <strain evidence="1">Hyas-2018</strain>
    </source>
</reference>
<comment type="caution">
    <text evidence="1">The sequence shown here is derived from an EMBL/GenBank/DDBJ whole genome shotgun (WGS) entry which is preliminary data.</text>
</comment>
<dbReference type="EMBL" id="CM023486">
    <property type="protein sequence ID" value="KAH6929247.1"/>
    <property type="molecule type" value="Genomic_DNA"/>
</dbReference>
<evidence type="ECO:0000313" key="2">
    <source>
        <dbReference type="Proteomes" id="UP000821845"/>
    </source>
</evidence>
<evidence type="ECO:0000313" key="1">
    <source>
        <dbReference type="EMBL" id="KAH6929247.1"/>
    </source>
</evidence>
<sequence>MRAYDEDLLSDTPVLKIDEEEKVDAASSWVSTRDPVAVSLTLPAPSPEAKSSGSTPAMSSVAPQKPPVEGKAECEQHQEQRQTVVDLLSYLVPRHASGASLQRFLGIRRRTADAGPSGMSGSGSAAVVPTSSATADANKTPPGPLSPDSVKVSVLEDKPAQASPKKKRASWLRKSKPPQRVDEEGLQDLLSSLPSAGSTSSNRHTSPTPQRRMPAALHDRLQAALECCIFCVLVAILGMVVFYSVAPTETICRTDVCHSYAKLLWEMLNMSVDPCDDFYSYVCSKWDARHSYSFKEGVYLQFMEAVSKRNRRIVAPARGQSASEKAAQFYQSCSATYTQGGDRELDTVKQLLLRFGVLWPRLSNATNVLRISFSMSAALDWAPVILFSMEQPMAQMTVSPSHFLPDVLTRREVMLAGGGTNYRVYFGHMLDIFGRSDEPGKDVPTYDDLLAMESRLLPVLRQALTEGKGDTLENATLDDVFQLTNNAIPRSTWDEQFREYFGTSGSHGTSSYRFTVDNVRFLVGFFDLVRELGESHVAYCLGWAAVQGLSRLTKPDIIRYYYSSHGDAARDHLLFCAILAHRYIRDEFTPELIDDVTRLVSNVRASFREGYASSPAWKEFVERSEQSRTENTSSKGPPLSFVRDSREDVLEKLFESFPDMNSTIFDNIEGAVAARRATRWNTRMARFFWNGTVRFHYLVEPTNATAPRTFELLPVATEPLFYNVKAPLAVKYGALGSEIADAVAGLVFGDLREADNGTRAAVESQPLCLIDLSLAGSRHASPPPGWPQMTRLELAESAMSLDAAFRTFFDVTNGGHQEKLDGFDSLSGNMMMFVFWCMTKCGTSEGKYRCNDPLRMFRYFGQAFKCGVEKSMSTVRDCV</sequence>
<keyword evidence="2" id="KW-1185">Reference proteome</keyword>
<dbReference type="Proteomes" id="UP000821845">
    <property type="component" value="Chromosome 6"/>
</dbReference>
<name>A0ACB7S586_HYAAI</name>
<proteinExistence type="predicted"/>